<feature type="transmembrane region" description="Helical" evidence="1">
    <location>
        <begin position="16"/>
        <end position="34"/>
    </location>
</feature>
<accession>A0A6L9QPS7</accession>
<comment type="caution">
    <text evidence="2">The sequence shown here is derived from an EMBL/GenBank/DDBJ whole genome shotgun (WGS) entry which is preliminary data.</text>
</comment>
<evidence type="ECO:0000313" key="3">
    <source>
        <dbReference type="Proteomes" id="UP000475532"/>
    </source>
</evidence>
<evidence type="ECO:0000313" key="2">
    <source>
        <dbReference type="EMBL" id="NEA27480.1"/>
    </source>
</evidence>
<evidence type="ECO:0000256" key="1">
    <source>
        <dbReference type="SAM" id="Phobius"/>
    </source>
</evidence>
<reference evidence="2 3" key="1">
    <citation type="submission" date="2020-01" db="EMBL/GenBank/DDBJ databases">
        <title>Insect and environment-associated Actinomycetes.</title>
        <authorList>
            <person name="Currrie C."/>
            <person name="Chevrette M."/>
            <person name="Carlson C."/>
            <person name="Stubbendieck R."/>
            <person name="Wendt-Pienkowski E."/>
        </authorList>
    </citation>
    <scope>NUCLEOTIDE SEQUENCE [LARGE SCALE GENOMIC DNA]</scope>
    <source>
        <strain evidence="2 3">SID10258</strain>
    </source>
</reference>
<dbReference type="Proteomes" id="UP000475532">
    <property type="component" value="Unassembled WGS sequence"/>
</dbReference>
<keyword evidence="1" id="KW-0472">Membrane</keyword>
<keyword evidence="1" id="KW-0812">Transmembrane</keyword>
<feature type="non-terminal residue" evidence="2">
    <location>
        <position position="1"/>
    </location>
</feature>
<organism evidence="2 3">
    <name type="scientific">Actinomadura bangladeshensis</name>
    <dbReference type="NCBI Taxonomy" id="453573"/>
    <lineage>
        <taxon>Bacteria</taxon>
        <taxon>Bacillati</taxon>
        <taxon>Actinomycetota</taxon>
        <taxon>Actinomycetes</taxon>
        <taxon>Streptosporangiales</taxon>
        <taxon>Thermomonosporaceae</taxon>
        <taxon>Actinomadura</taxon>
    </lineage>
</organism>
<keyword evidence="1" id="KW-1133">Transmembrane helix</keyword>
<gene>
    <name evidence="2" type="ORF">G3I70_34030</name>
</gene>
<dbReference type="EMBL" id="JAAGLI010000921">
    <property type="protein sequence ID" value="NEA27480.1"/>
    <property type="molecule type" value="Genomic_DNA"/>
</dbReference>
<proteinExistence type="predicted"/>
<dbReference type="AlphaFoldDB" id="A0A6L9QPS7"/>
<protein>
    <submittedName>
        <fullName evidence="2">Uncharacterized protein</fullName>
    </submittedName>
</protein>
<sequence>VILIGLPLAMVAHSEAVFVAGFAIGYPLLVWLALPTRGGVDRMRRRLESQGAESHLWAVLLAAPAPPRDDAP</sequence>
<name>A0A6L9QPS7_9ACTN</name>